<dbReference type="RefSeq" id="WP_069640012.1">
    <property type="nucleotide sequence ID" value="NZ_JAFBEZ010000023.1"/>
</dbReference>
<feature type="transmembrane region" description="Helical" evidence="2">
    <location>
        <begin position="213"/>
        <end position="242"/>
    </location>
</feature>
<evidence type="ECO:0000313" key="4">
    <source>
        <dbReference type="EMBL" id="OEG22546.1"/>
    </source>
</evidence>
<keyword evidence="5" id="KW-1185">Reference proteome</keyword>
<sequence>MADVKYTQSSWEKMGRDLGNLIGSGWGKGVHEELNDVTKNLEKAEDNITTYDEDGIISFSHTDRSSEYKEIGEKLKVLKDFTGQVNTILSTEIDDPFYKEMDAYVTAVRDLDITEYSVSNSLGIKETRTAYAMGSNMTYEVKKDKINLNDILNGDNPVGKAMVDEWKNYLKNNPGAKDLSYADYQKEALYSGAFEYESISDGQKKKEFWFNMAALATTVVVGIVFPPAGMVLGAALGGYEMLNAAVGKDLFSGRELGTGERWFRFGAGALGVFGGVKGLSSFSNNIKMVTGSSSTKMEHVVKMMQNSSRSSYKQIQIVSKTMRTHSIIKQTTCSGDELERYLRNINGDLADEFLKTGKWPEKIQVPKSSSVLTKNGGIDWSQVPEGGYVLDSSGNAIKKPSIPKIGSQFDRYGEPNGRYTSPLNGGQGYNYDQRSLPYIEDMSKYHKYEVTGDFSKIEEYVNNCSNLEIKQKIQADVIRHYDGDYEN</sequence>
<keyword evidence="1" id="KW-0175">Coiled coil</keyword>
<dbReference type="Pfam" id="PF14021">
    <property type="entry name" value="TNT"/>
    <property type="match status" value="1"/>
</dbReference>
<evidence type="ECO:0000256" key="1">
    <source>
        <dbReference type="SAM" id="Coils"/>
    </source>
</evidence>
<evidence type="ECO:0000313" key="5">
    <source>
        <dbReference type="Proteomes" id="UP000094469"/>
    </source>
</evidence>
<comment type="caution">
    <text evidence="4">The sequence shown here is derived from an EMBL/GenBank/DDBJ whole genome shotgun (WGS) entry which is preliminary data.</text>
</comment>
<dbReference type="Proteomes" id="UP000094469">
    <property type="component" value="Unassembled WGS sequence"/>
</dbReference>
<evidence type="ECO:0000256" key="2">
    <source>
        <dbReference type="SAM" id="Phobius"/>
    </source>
</evidence>
<feature type="domain" description="TNT" evidence="3">
    <location>
        <begin position="405"/>
        <end position="455"/>
    </location>
</feature>
<keyword evidence="2" id="KW-0472">Membrane</keyword>
<dbReference type="STRING" id="1131292.BCR24_14800"/>
<accession>A0A1E5HCI8</accession>
<dbReference type="EMBL" id="MIKC01000013">
    <property type="protein sequence ID" value="OEG22546.1"/>
    <property type="molecule type" value="Genomic_DNA"/>
</dbReference>
<evidence type="ECO:0000259" key="3">
    <source>
        <dbReference type="Pfam" id="PF14021"/>
    </source>
</evidence>
<keyword evidence="2" id="KW-1133">Transmembrane helix</keyword>
<reference evidence="5" key="1">
    <citation type="submission" date="2016-09" db="EMBL/GenBank/DDBJ databases">
        <authorList>
            <person name="Gulvik C.A."/>
        </authorList>
    </citation>
    <scope>NUCLEOTIDE SEQUENCE [LARGE SCALE GENOMIC DNA]</scope>
    <source>
        <strain evidence="5">LMG 26676</strain>
    </source>
</reference>
<feature type="coiled-coil region" evidence="1">
    <location>
        <begin position="27"/>
        <end position="54"/>
    </location>
</feature>
<dbReference type="GO" id="GO:0050135">
    <property type="term" value="F:NADP+ nucleosidase activity"/>
    <property type="evidence" value="ECO:0007669"/>
    <property type="project" value="InterPro"/>
</dbReference>
<proteinExistence type="predicted"/>
<organism evidence="4 5">
    <name type="scientific">Enterococcus ureilyticus</name>
    <dbReference type="NCBI Taxonomy" id="1131292"/>
    <lineage>
        <taxon>Bacteria</taxon>
        <taxon>Bacillati</taxon>
        <taxon>Bacillota</taxon>
        <taxon>Bacilli</taxon>
        <taxon>Lactobacillales</taxon>
        <taxon>Enterococcaceae</taxon>
        <taxon>Enterococcus</taxon>
    </lineage>
</organism>
<dbReference type="OrthoDB" id="2360587at2"/>
<keyword evidence="2" id="KW-0812">Transmembrane</keyword>
<protein>
    <recommendedName>
        <fullName evidence="3">TNT domain-containing protein</fullName>
    </recommendedName>
</protein>
<dbReference type="InterPro" id="IPR025331">
    <property type="entry name" value="TNT"/>
</dbReference>
<gene>
    <name evidence="4" type="ORF">BCR24_14800</name>
</gene>
<dbReference type="AlphaFoldDB" id="A0A1E5HCI8"/>
<name>A0A1E5HCI8_9ENTE</name>